<feature type="region of interest" description="Disordered" evidence="2">
    <location>
        <begin position="1091"/>
        <end position="1113"/>
    </location>
</feature>
<dbReference type="Proteomes" id="UP001281761">
    <property type="component" value="Unassembled WGS sequence"/>
</dbReference>
<comment type="caution">
    <text evidence="3">The sequence shown here is derived from an EMBL/GenBank/DDBJ whole genome shotgun (WGS) entry which is preliminary data.</text>
</comment>
<organism evidence="3 4">
    <name type="scientific">Blattamonas nauphoetae</name>
    <dbReference type="NCBI Taxonomy" id="2049346"/>
    <lineage>
        <taxon>Eukaryota</taxon>
        <taxon>Metamonada</taxon>
        <taxon>Preaxostyla</taxon>
        <taxon>Oxymonadida</taxon>
        <taxon>Blattamonas</taxon>
    </lineage>
</organism>
<dbReference type="EMBL" id="JARBJD010000091">
    <property type="protein sequence ID" value="KAK2953480.1"/>
    <property type="molecule type" value="Genomic_DNA"/>
</dbReference>
<feature type="region of interest" description="Disordered" evidence="2">
    <location>
        <begin position="1822"/>
        <end position="1843"/>
    </location>
</feature>
<keyword evidence="4" id="KW-1185">Reference proteome</keyword>
<feature type="region of interest" description="Disordered" evidence="2">
    <location>
        <begin position="1251"/>
        <end position="1276"/>
    </location>
</feature>
<proteinExistence type="predicted"/>
<sequence>MNQPLALYSAEMADEEETSLVKAYDPILLLSSTVNDLIHARPHGFHLSDGQELSRLLNDGIESFIALAQETDAKHEIATCMSAITALLKHCTKSFLSFRVSDELEHADSAILLIETICSLLSNPFFQRDALAVISSITTQAALRDENPQASPVFYVNSVDDTIITDPENIQDTQNAFTTNPVTPTAKIRTQPIISTPSNQKLRSRPTSSTSRTQTSPTKDTTIPVRYPSPIFCRRILTEADVHIFLRREFSKQFKLCFVSEEPHSTTFLFSLVTILEAISHNKYFAAHLANSPVTVTQCFQLLAYHLSIPNAPFFDSTNLISIVLSSTNKKAAQTTSLRTSITNNEQMQDASSDSLMAVRSQTLISVLWNMLETIVEMTKEGIGVWGGGDPEEDEEEMPSIIQINEKISDPIPPNKITINRAASLPFSISSQIPTINVPDCVSVSPLFFNGIDYQLLVRVVTSLLIWSVSWSRTREEKEKRNTFFSFAILLCRLPNFSHYFSKTTISLHIPKGYFTNQNTTRLITDTSQTVHAEVTLLSFLIDLLSAVESVVHSSFTTSSSILTAVAPPFLDTPSDIEPSHTLPPSFLIPFMHQLQTDEDFELLQSTLLLMNEIVKCECSKNVITPALPLTLDEKNKSQDTNTPDKFGKLIDDSKMEQEEMNIENVKQLMLKEIDRKKQSFGFEEESSDHSIPPYFSYSSPYLLTFALFSFFDHPPIPFAGDDNDESGLYYFERPKATAGTGQSIRETGALSRLSNEGTTESIAISSVLPPSGRKSPYSSVYSSDQLLLLRESAITLLFSLAPFCPELFTSESNVRRYQVHMKSQQLNYDSYQQNHKTANASQLIRSSSNLHSPNSISAYSLQSLGLSSDRQSRQQGAELSEGTMCSCCFSMSNPYEPVGEKTSESFTEQFQRPLVCYSDGICVLLWHAIQLLANNYTTRFERTMNILLHGCERSDFFRSLVRSSHLFPLTILVVATLAGRTGQVQPVYLPPSTKGLLLHLITLVSTHHSSRIYADYRYFLPPTPPNQNREMSASRFYSRKSSFLMDNRSNINQTARTNAAVFVQDVDNDPTPSEAISVNTNDRIHISATDLQKREQKGGEVLVDEEEEEEERRRRNREIVSTLKSKMKSELICTVSACHSPSVVLPSSTLHSSLLSIPSPFNTRNEEEFGTKTIYQLDPNLNAMPVLFSLVTSLSTELQSITSLTTTSQLHFLSRCIHALWSLCSENAISQFIFLLGTKNTNQLLASATDQAKSRQKASASKAHRRSTASITSVQPESNEAEVQVFIFLDELFKMMGIPAYPALIKTIRSMSPSQKPSRPSSSSRVRSLNRLEPLKTQADSHKSPLGVPQLVLAEIDDATTAEPSPLGNQPIGGEVIMPPSLKHAINSAMSEETRFETIATGMMDDQQDDPDSDRQPYSEPELSIVPVLKDSNDIPSFQTDWFRLLDGKSALKQLMLTPESGISLLLNILEKAPEIPEFEVEGELVDETESEESNEEDEEEPEMGDDQNLPELTSQTKRSSQAPGQLDGTLMKSLSSAPTKKAFYAVPTGTVNGTPIESGKRTVDLPVPKVPLIQNPEKAREEEERRTSVFRGTQTLYSTNRNRNATDSNLAMRAHAVEARKEKERREKEQLQSMSSSTNDSRTALSEYKEFRRRNTRSQKAESISQALESTAGDRKWGRFPTKHHRVGVTGGPSMIETILENEDDGYDESGDEMIDPDDPIHQKAIEEMSRAETQRKLANSAASIAFFATGTASQTVGGAGFGQVGMKKVIQQRNELQRQARIRAKGSVTSGIHGMEKRQIRAVFTSQQIRAKELKKQDLKNGMGKGGRTHVPKQNEKKVKTRNDRGIALLHLNSVVLSFLADLLSLGEGTQRIFHRWVSIESGRSAVELLVSLWWREERRLGISSNDAVWKETEKVPDDEFGMFDGNVILGTDGKGNYIQPKSTMILRTKSDNQHEEEQLRALNEETQKALLTGLALPKLQDPNELIGLGQSGNTTSLKQKRYSTKPLPRFSPYLLSNLEHPLQGSRTAVRHNLFDAVKAEAERIMKEEAELDPAVVQKPQADEKSQPRRTRSPSARMAKPNTKPQHDSQPRVASPRQDSRRSVSPGKRDKSPAATQRSESHRSKSPFFGTGSQMSPEPKKKTQHSKVTIVFPDKKEMRNTLSYQLEKETNKPQEITEFERTGIRETITPKPVKLGLPPHLSWHPDPLVGRDGEELDWSEFDIRRKVFAVLKASGIFDVLDDIIKEYIAKDANPNSMDDGTKLPPLNPNPSDIKSNPPTVQSPIEFSSPTIPDKAKSALTPAELAVLVKIREVPVFAEIEQWDAIYGELVSEEDIRPVSPDANDMMDRAMSAKKVAEAVHDLQVSILTKQEEEKEESAVEFFGSTIGGAKKLAAAKVDVRILREVMQKANPPHPIVFNATASNLSRKK</sequence>
<feature type="coiled-coil region" evidence="1">
    <location>
        <begin position="1949"/>
        <end position="1976"/>
    </location>
</feature>
<feature type="region of interest" description="Disordered" evidence="2">
    <location>
        <begin position="188"/>
        <end position="221"/>
    </location>
</feature>
<feature type="compositionally biased region" description="Polar residues" evidence="2">
    <location>
        <begin position="192"/>
        <end position="201"/>
    </location>
</feature>
<feature type="compositionally biased region" description="Basic and acidic residues" evidence="2">
    <location>
        <begin position="1623"/>
        <end position="1632"/>
    </location>
</feature>
<feature type="compositionally biased region" description="Polar residues" evidence="2">
    <location>
        <begin position="1512"/>
        <end position="1525"/>
    </location>
</feature>
<feature type="region of interest" description="Disordered" evidence="2">
    <location>
        <begin position="1623"/>
        <end position="1672"/>
    </location>
</feature>
<feature type="region of interest" description="Disordered" evidence="2">
    <location>
        <begin position="1311"/>
        <end position="1345"/>
    </location>
</feature>
<keyword evidence="1" id="KW-0175">Coiled coil</keyword>
<evidence type="ECO:0000313" key="3">
    <source>
        <dbReference type="EMBL" id="KAK2953480.1"/>
    </source>
</evidence>
<accession>A0ABQ9XPQ0</accession>
<feature type="region of interest" description="Disordered" evidence="2">
    <location>
        <begin position="1989"/>
        <end position="2010"/>
    </location>
</feature>
<feature type="region of interest" description="Disordered" evidence="2">
    <location>
        <begin position="2054"/>
        <end position="2150"/>
    </location>
</feature>
<feature type="compositionally biased region" description="Basic and acidic residues" evidence="2">
    <location>
        <begin position="2101"/>
        <end position="2115"/>
    </location>
</feature>
<feature type="region of interest" description="Disordered" evidence="2">
    <location>
        <begin position="1405"/>
        <end position="1426"/>
    </location>
</feature>
<feature type="compositionally biased region" description="Polar residues" evidence="2">
    <location>
        <begin position="2272"/>
        <end position="2283"/>
    </location>
</feature>
<protein>
    <submittedName>
        <fullName evidence="3">Uncharacterized protein</fullName>
    </submittedName>
</protein>
<reference evidence="3 4" key="1">
    <citation type="journal article" date="2022" name="bioRxiv">
        <title>Genomics of Preaxostyla Flagellates Illuminates Evolutionary Transitions and the Path Towards Mitochondrial Loss.</title>
        <authorList>
            <person name="Novak L.V.F."/>
            <person name="Treitli S.C."/>
            <person name="Pyrih J."/>
            <person name="Halakuc P."/>
            <person name="Pipaliya S.V."/>
            <person name="Vacek V."/>
            <person name="Brzon O."/>
            <person name="Soukal P."/>
            <person name="Eme L."/>
            <person name="Dacks J.B."/>
            <person name="Karnkowska A."/>
            <person name="Elias M."/>
            <person name="Hampl V."/>
        </authorList>
    </citation>
    <scope>NUCLEOTIDE SEQUENCE [LARGE SCALE GENOMIC DNA]</scope>
    <source>
        <strain evidence="3">NAU3</strain>
        <tissue evidence="3">Gut</tissue>
    </source>
</reference>
<dbReference type="PANTHER" id="PTHR14716">
    <property type="entry name" value="CILIA- AND FLAGELLA-ASSOCIATED PROTEIN 69"/>
    <property type="match status" value="1"/>
</dbReference>
<feature type="compositionally biased region" description="Polar residues" evidence="2">
    <location>
        <begin position="1633"/>
        <end position="1646"/>
    </location>
</feature>
<feature type="compositionally biased region" description="Low complexity" evidence="2">
    <location>
        <begin position="205"/>
        <end position="218"/>
    </location>
</feature>
<gene>
    <name evidence="3" type="ORF">BLNAU_11615</name>
</gene>
<feature type="region of interest" description="Disordered" evidence="2">
    <location>
        <begin position="2257"/>
        <end position="2283"/>
    </location>
</feature>
<name>A0ABQ9XPQ0_9EUKA</name>
<dbReference type="PANTHER" id="PTHR14716:SF0">
    <property type="entry name" value="CILIA- AND FLAGELLA-ASSOCIATED PROTEIN 69"/>
    <property type="match status" value="1"/>
</dbReference>
<evidence type="ECO:0000256" key="1">
    <source>
        <dbReference type="SAM" id="Coils"/>
    </source>
</evidence>
<feature type="region of interest" description="Disordered" evidence="2">
    <location>
        <begin position="1479"/>
        <end position="1533"/>
    </location>
</feature>
<feature type="compositionally biased region" description="Acidic residues" evidence="2">
    <location>
        <begin position="1479"/>
        <end position="1507"/>
    </location>
</feature>
<evidence type="ECO:0000313" key="4">
    <source>
        <dbReference type="Proteomes" id="UP001281761"/>
    </source>
</evidence>
<dbReference type="InterPro" id="IPR048732">
    <property type="entry name" value="CFA69"/>
</dbReference>
<feature type="compositionally biased region" description="Low complexity" evidence="2">
    <location>
        <begin position="1311"/>
        <end position="1328"/>
    </location>
</feature>
<evidence type="ECO:0000256" key="2">
    <source>
        <dbReference type="SAM" id="MobiDB-lite"/>
    </source>
</evidence>